<proteinExistence type="predicted"/>
<dbReference type="AlphaFoldDB" id="A0A3P1SG89"/>
<evidence type="ECO:0000313" key="2">
    <source>
        <dbReference type="Proteomes" id="UP000280444"/>
    </source>
</evidence>
<name>A0A3P1SG89_9ACTO</name>
<comment type="caution">
    <text evidence="1">The sequence shown here is derived from an EMBL/GenBank/DDBJ whole genome shotgun (WGS) entry which is preliminary data.</text>
</comment>
<dbReference type="Proteomes" id="UP000280444">
    <property type="component" value="Unassembled WGS sequence"/>
</dbReference>
<dbReference type="OrthoDB" id="3257319at2"/>
<sequence length="186" mass="20026">MWEPGSTPVNKQLGARGAGERRLPQIDNPLLIAAVGVGAMGVGAAVRRLRPGGRGGRPERFAQWVHKSLGTVSVGDAELDAIVRDMTVDVLEGFGKLPLVSVDLYVDDDSPLWTSVLGHDMLEVVSEHVWNNPEIAPVAVRGRLLSVNDGRQIADMEALGFDGEIARPADLFERFGPPASDPTWRS</sequence>
<accession>A0A3P1SG89</accession>
<gene>
    <name evidence="1" type="ORF">EII11_03670</name>
</gene>
<evidence type="ECO:0000313" key="1">
    <source>
        <dbReference type="EMBL" id="RRC96054.1"/>
    </source>
</evidence>
<reference evidence="1 2" key="1">
    <citation type="submission" date="2018-11" db="EMBL/GenBank/DDBJ databases">
        <title>Genomes From Bacteria Associated with the Canine Oral Cavity: a Test Case for Automated Genome-Based Taxonomic Assignment.</title>
        <authorList>
            <person name="Coil D.A."/>
            <person name="Jospin G."/>
            <person name="Darling A.E."/>
            <person name="Wallis C."/>
            <person name="Davis I.J."/>
            <person name="Harris S."/>
            <person name="Eisen J.A."/>
            <person name="Holcombe L.J."/>
            <person name="O'Flynn C."/>
        </authorList>
    </citation>
    <scope>NUCLEOTIDE SEQUENCE [LARGE SCALE GENOMIC DNA]</scope>
    <source>
        <strain evidence="1 2">OH770</strain>
    </source>
</reference>
<protein>
    <submittedName>
        <fullName evidence="1">Pyridine nucleotide-disulfide oxidoreductase</fullName>
    </submittedName>
</protein>
<keyword evidence="2" id="KW-1185">Reference proteome</keyword>
<organism evidence="1 2">
    <name type="scientific">Schaalia canis</name>
    <dbReference type="NCBI Taxonomy" id="100469"/>
    <lineage>
        <taxon>Bacteria</taxon>
        <taxon>Bacillati</taxon>
        <taxon>Actinomycetota</taxon>
        <taxon>Actinomycetes</taxon>
        <taxon>Actinomycetales</taxon>
        <taxon>Actinomycetaceae</taxon>
        <taxon>Schaalia</taxon>
    </lineage>
</organism>
<dbReference type="EMBL" id="RQZF01000002">
    <property type="protein sequence ID" value="RRC96054.1"/>
    <property type="molecule type" value="Genomic_DNA"/>
</dbReference>